<dbReference type="PROSITE" id="PS51257">
    <property type="entry name" value="PROKAR_LIPOPROTEIN"/>
    <property type="match status" value="1"/>
</dbReference>
<dbReference type="InterPro" id="IPR036097">
    <property type="entry name" value="HisK_dim/P_sf"/>
</dbReference>
<evidence type="ECO:0000256" key="10">
    <source>
        <dbReference type="SAM" id="MobiDB-lite"/>
    </source>
</evidence>
<feature type="domain" description="Histidine kinase" evidence="12">
    <location>
        <begin position="357"/>
        <end position="575"/>
    </location>
</feature>
<dbReference type="Proteomes" id="UP000219612">
    <property type="component" value="Unassembled WGS sequence"/>
</dbReference>
<dbReference type="FunFam" id="1.10.287.130:FF:000001">
    <property type="entry name" value="Two-component sensor histidine kinase"/>
    <property type="match status" value="1"/>
</dbReference>
<feature type="transmembrane region" description="Helical" evidence="11">
    <location>
        <begin position="178"/>
        <end position="200"/>
    </location>
</feature>
<evidence type="ECO:0000256" key="9">
    <source>
        <dbReference type="ARBA" id="ARBA00023136"/>
    </source>
</evidence>
<dbReference type="InterPro" id="IPR005467">
    <property type="entry name" value="His_kinase_dom"/>
</dbReference>
<dbReference type="PANTHER" id="PTHR43711">
    <property type="entry name" value="TWO-COMPONENT HISTIDINE KINASE"/>
    <property type="match status" value="1"/>
</dbReference>
<dbReference type="GO" id="GO:0000155">
    <property type="term" value="F:phosphorelay sensor kinase activity"/>
    <property type="evidence" value="ECO:0007669"/>
    <property type="project" value="InterPro"/>
</dbReference>
<keyword evidence="11" id="KW-1133">Transmembrane helix</keyword>
<dbReference type="GO" id="GO:0005509">
    <property type="term" value="F:calcium ion binding"/>
    <property type="evidence" value="ECO:0007669"/>
    <property type="project" value="UniProtKB-ARBA"/>
</dbReference>
<comment type="cofactor">
    <cofactor evidence="2">
        <name>a divalent metal cation</name>
        <dbReference type="ChEBI" id="CHEBI:60240"/>
    </cofactor>
</comment>
<dbReference type="AlphaFoldDB" id="A0A285GJS8"/>
<evidence type="ECO:0000256" key="6">
    <source>
        <dbReference type="ARBA" id="ARBA00022679"/>
    </source>
</evidence>
<dbReference type="SUPFAM" id="SSF47384">
    <property type="entry name" value="Homodimeric domain of signal transducing histidine kinase"/>
    <property type="match status" value="1"/>
</dbReference>
<dbReference type="SUPFAM" id="SSF55874">
    <property type="entry name" value="ATPase domain of HSP90 chaperone/DNA topoisomerase II/histidine kinase"/>
    <property type="match status" value="1"/>
</dbReference>
<dbReference type="InterPro" id="IPR050736">
    <property type="entry name" value="Sensor_HK_Regulatory"/>
</dbReference>
<dbReference type="CDD" id="cd00082">
    <property type="entry name" value="HisKA"/>
    <property type="match status" value="1"/>
</dbReference>
<dbReference type="Gene3D" id="3.30.565.10">
    <property type="entry name" value="Histidine kinase-like ATPase, C-terminal domain"/>
    <property type="match status" value="1"/>
</dbReference>
<dbReference type="Gene3D" id="1.10.287.130">
    <property type="match status" value="1"/>
</dbReference>
<evidence type="ECO:0000313" key="13">
    <source>
        <dbReference type="EMBL" id="SNY23812.1"/>
    </source>
</evidence>
<name>A0A285GJS8_9ACTN</name>
<dbReference type="PANTHER" id="PTHR43711:SF1">
    <property type="entry name" value="HISTIDINE KINASE 1"/>
    <property type="match status" value="1"/>
</dbReference>
<dbReference type="PROSITE" id="PS50109">
    <property type="entry name" value="HIS_KIN"/>
    <property type="match status" value="1"/>
</dbReference>
<accession>A0A285GJS8</accession>
<dbReference type="SMART" id="SM00387">
    <property type="entry name" value="HATPase_c"/>
    <property type="match status" value="1"/>
</dbReference>
<sequence>MRREGSVGRLLTNAFTGVVALVVGCGAVELAAVLVEHHAERQLVVEVQPLRLANAELRAMLAGAQAGLRGYSLTGDERMLDTYEIARSEYGLAGDELLRLGADRDSAAAASAQIDQADGWWAVAERQRQAPPGSDEAAAYAEQGEPLFRAFVAANDELRISTEEQAADLGDQAEAMRWVTIAVICLLTVLAAALAVVTAVRTRRRIVGPLTAVVTEAESRAAASAAAGAAAGVKAGTAAGVKAGSAAGVAAGSADGLAVASGAGATVASGAVSAAGTRPGSAAGTRPGSAAGVRPGSAAGAGQGLAAEAWQGPAEIRAIAEALDAAAERAEEMRRNEELVVARLHEIDTVKSDFMSTVSHELRTPLTSISGYVELMRDAEPGQLTASQERMLDVIARNARRLRDLIEDILTLSRIESGDFRTMRGPLDLAEVVLRAVAAVEPTAAKAFVGLHADVRGPVPVRGDSAQLNRVLDNLLSNAVKFTPAEGTVTITVERRGDHALLVIADTGMGIPEDEAEALFGRFFRASNAIRQAVPGTGLGLAIVHTILSNHEGTIEVRSTENVGTTVTVKLPADELVPALSGSSRDGVGRDGAG</sequence>
<dbReference type="InterPro" id="IPR007891">
    <property type="entry name" value="CHASE3"/>
</dbReference>
<comment type="catalytic activity">
    <reaction evidence="1">
        <text>ATP + protein L-histidine = ADP + protein N-phospho-L-histidine.</text>
        <dbReference type="EC" id="2.7.13.3"/>
    </reaction>
</comment>
<dbReference type="Pfam" id="PF05227">
    <property type="entry name" value="CHASE3"/>
    <property type="match status" value="1"/>
</dbReference>
<dbReference type="EMBL" id="OBDY01000002">
    <property type="protein sequence ID" value="SNY23812.1"/>
    <property type="molecule type" value="Genomic_DNA"/>
</dbReference>
<feature type="region of interest" description="Disordered" evidence="10">
    <location>
        <begin position="274"/>
        <end position="298"/>
    </location>
</feature>
<evidence type="ECO:0000256" key="3">
    <source>
        <dbReference type="ARBA" id="ARBA00004236"/>
    </source>
</evidence>
<comment type="subcellular location">
    <subcellularLocation>
        <location evidence="3">Cell membrane</location>
    </subcellularLocation>
</comment>
<protein>
    <recommendedName>
        <fullName evidence="4">histidine kinase</fullName>
        <ecNumber evidence="4">2.7.13.3</ecNumber>
    </recommendedName>
</protein>
<evidence type="ECO:0000256" key="2">
    <source>
        <dbReference type="ARBA" id="ARBA00001968"/>
    </source>
</evidence>
<reference evidence="13 14" key="1">
    <citation type="submission" date="2017-09" db="EMBL/GenBank/DDBJ databases">
        <authorList>
            <person name="Ehlers B."/>
            <person name="Leendertz F.H."/>
        </authorList>
    </citation>
    <scope>NUCLEOTIDE SEQUENCE [LARGE SCALE GENOMIC DNA]</scope>
    <source>
        <strain evidence="13 14">CGMCC 4.6857</strain>
    </source>
</reference>
<keyword evidence="9 11" id="KW-0472">Membrane</keyword>
<evidence type="ECO:0000256" key="4">
    <source>
        <dbReference type="ARBA" id="ARBA00012438"/>
    </source>
</evidence>
<feature type="transmembrane region" description="Helical" evidence="11">
    <location>
        <begin position="12"/>
        <end position="35"/>
    </location>
</feature>
<dbReference type="OrthoDB" id="9757990at2"/>
<evidence type="ECO:0000256" key="8">
    <source>
        <dbReference type="ARBA" id="ARBA00023012"/>
    </source>
</evidence>
<keyword evidence="5" id="KW-0597">Phosphoprotein</keyword>
<dbReference type="InterPro" id="IPR003661">
    <property type="entry name" value="HisK_dim/P_dom"/>
</dbReference>
<proteinExistence type="predicted"/>
<dbReference type="Pfam" id="PF02518">
    <property type="entry name" value="HATPase_c"/>
    <property type="match status" value="1"/>
</dbReference>
<dbReference type="FunFam" id="3.30.565.10:FF:000006">
    <property type="entry name" value="Sensor histidine kinase WalK"/>
    <property type="match status" value="1"/>
</dbReference>
<organism evidence="13 14">
    <name type="scientific">Paractinoplanes atraurantiacus</name>
    <dbReference type="NCBI Taxonomy" id="1036182"/>
    <lineage>
        <taxon>Bacteria</taxon>
        <taxon>Bacillati</taxon>
        <taxon>Actinomycetota</taxon>
        <taxon>Actinomycetes</taxon>
        <taxon>Micromonosporales</taxon>
        <taxon>Micromonosporaceae</taxon>
        <taxon>Paractinoplanes</taxon>
    </lineage>
</organism>
<evidence type="ECO:0000259" key="12">
    <source>
        <dbReference type="PROSITE" id="PS50109"/>
    </source>
</evidence>
<dbReference type="Pfam" id="PF00512">
    <property type="entry name" value="HisKA"/>
    <property type="match status" value="1"/>
</dbReference>
<dbReference type="InterPro" id="IPR003594">
    <property type="entry name" value="HATPase_dom"/>
</dbReference>
<gene>
    <name evidence="13" type="ORF">SAMN05421748_102100</name>
</gene>
<evidence type="ECO:0000313" key="14">
    <source>
        <dbReference type="Proteomes" id="UP000219612"/>
    </source>
</evidence>
<dbReference type="InterPro" id="IPR004358">
    <property type="entry name" value="Sig_transdc_His_kin-like_C"/>
</dbReference>
<keyword evidence="6" id="KW-0808">Transferase</keyword>
<evidence type="ECO:0000256" key="5">
    <source>
        <dbReference type="ARBA" id="ARBA00022553"/>
    </source>
</evidence>
<dbReference type="InterPro" id="IPR036890">
    <property type="entry name" value="HATPase_C_sf"/>
</dbReference>
<keyword evidence="14" id="KW-1185">Reference proteome</keyword>
<evidence type="ECO:0000256" key="11">
    <source>
        <dbReference type="SAM" id="Phobius"/>
    </source>
</evidence>
<keyword evidence="8" id="KW-0902">Two-component regulatory system</keyword>
<dbReference type="PRINTS" id="PR00344">
    <property type="entry name" value="BCTRLSENSOR"/>
</dbReference>
<dbReference type="SMART" id="SM00388">
    <property type="entry name" value="HisKA"/>
    <property type="match status" value="1"/>
</dbReference>
<keyword evidence="7 13" id="KW-0418">Kinase</keyword>
<keyword evidence="11" id="KW-0812">Transmembrane</keyword>
<dbReference type="EC" id="2.7.13.3" evidence="4"/>
<evidence type="ECO:0000256" key="7">
    <source>
        <dbReference type="ARBA" id="ARBA00022777"/>
    </source>
</evidence>
<evidence type="ECO:0000256" key="1">
    <source>
        <dbReference type="ARBA" id="ARBA00000085"/>
    </source>
</evidence>
<dbReference type="GO" id="GO:0005886">
    <property type="term" value="C:plasma membrane"/>
    <property type="evidence" value="ECO:0007669"/>
    <property type="project" value="UniProtKB-SubCell"/>
</dbReference>